<evidence type="ECO:0000313" key="1">
    <source>
        <dbReference type="EMBL" id="KAL2330375.1"/>
    </source>
</evidence>
<organism evidence="1 2">
    <name type="scientific">Flemingia macrophylla</name>
    <dbReference type="NCBI Taxonomy" id="520843"/>
    <lineage>
        <taxon>Eukaryota</taxon>
        <taxon>Viridiplantae</taxon>
        <taxon>Streptophyta</taxon>
        <taxon>Embryophyta</taxon>
        <taxon>Tracheophyta</taxon>
        <taxon>Spermatophyta</taxon>
        <taxon>Magnoliopsida</taxon>
        <taxon>eudicotyledons</taxon>
        <taxon>Gunneridae</taxon>
        <taxon>Pentapetalae</taxon>
        <taxon>rosids</taxon>
        <taxon>fabids</taxon>
        <taxon>Fabales</taxon>
        <taxon>Fabaceae</taxon>
        <taxon>Papilionoideae</taxon>
        <taxon>50 kb inversion clade</taxon>
        <taxon>NPAAA clade</taxon>
        <taxon>indigoferoid/millettioid clade</taxon>
        <taxon>Phaseoleae</taxon>
        <taxon>Flemingia</taxon>
    </lineage>
</organism>
<gene>
    <name evidence="1" type="ORF">Fmac_017956</name>
</gene>
<dbReference type="PANTHER" id="PTHR36017:SF1">
    <property type="entry name" value="EMBRYO DEFECTIVE 1381"/>
    <property type="match status" value="1"/>
</dbReference>
<dbReference type="PANTHER" id="PTHR36017">
    <property type="entry name" value="EMBRYO DEFECTIVE 1381"/>
    <property type="match status" value="1"/>
</dbReference>
<evidence type="ECO:0008006" key="3">
    <source>
        <dbReference type="Google" id="ProtNLM"/>
    </source>
</evidence>
<name>A0ABD1M3J2_9FABA</name>
<sequence>MNTATKKAWRIIPRPLLETVLNNHTHHHRVRQPLLLHGPRGVGKTTLILHRLLPDWNTGPHLTAYVDLAEPIKAGHGPWASWSTCPPPSLSECRQTLERCLETLTDKGIRAGAITSHQIFATLNKWHGLSAVLCRILQSQSPRRASLAELWDRAVFAVGRNLGFGEEEENNALSLEEASYLRESFAALKLAKKVIEVQQGWRANAIANMNNTGMFSRTLTHSSTDWPCLLLELLSQAAEIDHFQPKLVINNIEVLKHATVNDKYSVSGPLYHDSLIWRIIALGANEQCLPVILVTSDSYYSYEAFLEFGYMEIFISRETFGWTPQEAKMHMVTDYFSRSEWKVISEVLGPNPRHLFELYALKQSNYYQKPTEDKACTFDDIVDAYIAYLQITVVNPALDRAMEILQKFASDVYNGKVSEDKLRFGAPWRHPPQSDDPKLHSEWAKLQLMDFVQSLANTEFGVNYRSDYSEEIFDDPSTAALLQVGLLYTQRDPPFLRPISKGIQRCLVRWLVHQQRQLNFRNLIHFMWHRIIRGRYYRHLMVQIGYK</sequence>
<reference evidence="1 2" key="1">
    <citation type="submission" date="2024-08" db="EMBL/GenBank/DDBJ databases">
        <title>Insights into the chromosomal genome structure of Flemingia macrophylla.</title>
        <authorList>
            <person name="Ding Y."/>
            <person name="Zhao Y."/>
            <person name="Bi W."/>
            <person name="Wu M."/>
            <person name="Zhao G."/>
            <person name="Gong Y."/>
            <person name="Li W."/>
            <person name="Zhang P."/>
        </authorList>
    </citation>
    <scope>NUCLEOTIDE SEQUENCE [LARGE SCALE GENOMIC DNA]</scope>
    <source>
        <strain evidence="1">DYQJB</strain>
        <tissue evidence="1">Leaf</tissue>
    </source>
</reference>
<keyword evidence="2" id="KW-1185">Reference proteome</keyword>
<accession>A0ABD1M3J2</accession>
<proteinExistence type="predicted"/>
<dbReference type="EMBL" id="JBGMDY010000006">
    <property type="protein sequence ID" value="KAL2330375.1"/>
    <property type="molecule type" value="Genomic_DNA"/>
</dbReference>
<dbReference type="Proteomes" id="UP001603857">
    <property type="component" value="Unassembled WGS sequence"/>
</dbReference>
<dbReference type="AlphaFoldDB" id="A0ABD1M3J2"/>
<protein>
    <recommendedName>
        <fullName evidence="3">Embryo defective 1381</fullName>
    </recommendedName>
</protein>
<comment type="caution">
    <text evidence="1">The sequence shown here is derived from an EMBL/GenBank/DDBJ whole genome shotgun (WGS) entry which is preliminary data.</text>
</comment>
<evidence type="ECO:0000313" key="2">
    <source>
        <dbReference type="Proteomes" id="UP001603857"/>
    </source>
</evidence>